<evidence type="ECO:0000256" key="4">
    <source>
        <dbReference type="ARBA" id="ARBA00022807"/>
    </source>
</evidence>
<dbReference type="GO" id="GO:0008234">
    <property type="term" value="F:cysteine-type peptidase activity"/>
    <property type="evidence" value="ECO:0007669"/>
    <property type="project" value="UniProtKB-KW"/>
</dbReference>
<dbReference type="InterPro" id="IPR025660">
    <property type="entry name" value="Pept_his_AS"/>
</dbReference>
<evidence type="ECO:0000259" key="7">
    <source>
        <dbReference type="SMART" id="SM00645"/>
    </source>
</evidence>
<evidence type="ECO:0000313" key="9">
    <source>
        <dbReference type="EMBL" id="KAH9516342.1"/>
    </source>
</evidence>
<feature type="domain" description="Cathepsin propeptide inhibitor" evidence="8">
    <location>
        <begin position="364"/>
        <end position="409"/>
    </location>
</feature>
<dbReference type="Gene3D" id="3.90.70.10">
    <property type="entry name" value="Cysteine proteinases"/>
    <property type="match status" value="2"/>
</dbReference>
<dbReference type="InterPro" id="IPR038765">
    <property type="entry name" value="Papain-like_cys_pep_sf"/>
</dbReference>
<dbReference type="PROSITE" id="PS00639">
    <property type="entry name" value="THIOL_PROTEASE_HIS"/>
    <property type="match status" value="2"/>
</dbReference>
<dbReference type="InterPro" id="IPR025661">
    <property type="entry name" value="Pept_asp_AS"/>
</dbReference>
<dbReference type="InterPro" id="IPR013128">
    <property type="entry name" value="Peptidase_C1A"/>
</dbReference>
<organism evidence="9 10">
    <name type="scientific">Dermatophagoides farinae</name>
    <name type="common">American house dust mite</name>
    <dbReference type="NCBI Taxonomy" id="6954"/>
    <lineage>
        <taxon>Eukaryota</taxon>
        <taxon>Metazoa</taxon>
        <taxon>Ecdysozoa</taxon>
        <taxon>Arthropoda</taxon>
        <taxon>Chelicerata</taxon>
        <taxon>Arachnida</taxon>
        <taxon>Acari</taxon>
        <taxon>Acariformes</taxon>
        <taxon>Sarcoptiformes</taxon>
        <taxon>Astigmata</taxon>
        <taxon>Psoroptidia</taxon>
        <taxon>Analgoidea</taxon>
        <taxon>Pyroglyphidae</taxon>
        <taxon>Dermatophagoidinae</taxon>
        <taxon>Dermatophagoides</taxon>
    </lineage>
</organism>
<dbReference type="InterPro" id="IPR000169">
    <property type="entry name" value="Pept_cys_AS"/>
</dbReference>
<dbReference type="PROSITE" id="PS00640">
    <property type="entry name" value="THIOL_PROTEASE_ASN"/>
    <property type="match status" value="1"/>
</dbReference>
<dbReference type="Proteomes" id="UP000790347">
    <property type="component" value="Unassembled WGS sequence"/>
</dbReference>
<dbReference type="AlphaFoldDB" id="A0A922L7L8"/>
<dbReference type="InterPro" id="IPR013201">
    <property type="entry name" value="Prot_inhib_I29"/>
</dbReference>
<dbReference type="SUPFAM" id="SSF54001">
    <property type="entry name" value="Cysteine proteinases"/>
    <property type="match status" value="2"/>
</dbReference>
<dbReference type="PANTHER" id="PTHR12411">
    <property type="entry name" value="CYSTEINE PROTEASE FAMILY C1-RELATED"/>
    <property type="match status" value="1"/>
</dbReference>
<dbReference type="SMART" id="SM00848">
    <property type="entry name" value="Inhibitor_I29"/>
    <property type="match status" value="2"/>
</dbReference>
<accession>A0A922L7L8</accession>
<dbReference type="InterPro" id="IPR000668">
    <property type="entry name" value="Peptidase_C1A_C"/>
</dbReference>
<keyword evidence="6" id="KW-1015">Disulfide bond</keyword>
<feature type="domain" description="Peptidase C1A papain C-terminal" evidence="7">
    <location>
        <begin position="443"/>
        <end position="653"/>
    </location>
</feature>
<feature type="domain" description="Cathepsin propeptide inhibitor" evidence="8">
    <location>
        <begin position="31"/>
        <end position="80"/>
    </location>
</feature>
<reference evidence="9" key="1">
    <citation type="submission" date="2013-05" db="EMBL/GenBank/DDBJ databases">
        <authorList>
            <person name="Yim A.K.Y."/>
            <person name="Chan T.F."/>
            <person name="Ji K.M."/>
            <person name="Liu X.Y."/>
            <person name="Zhou J.W."/>
            <person name="Li R.Q."/>
            <person name="Yang K.Y."/>
            <person name="Li J."/>
            <person name="Li M."/>
            <person name="Law P.T.W."/>
            <person name="Wu Y.L."/>
            <person name="Cai Z.L."/>
            <person name="Qin H."/>
            <person name="Bao Y."/>
            <person name="Leung R.K.K."/>
            <person name="Ng P.K.S."/>
            <person name="Zou J."/>
            <person name="Zhong X.J."/>
            <person name="Ran P.X."/>
            <person name="Zhong N.S."/>
            <person name="Liu Z.G."/>
            <person name="Tsui S.K.W."/>
        </authorList>
    </citation>
    <scope>NUCLEOTIDE SEQUENCE</scope>
    <source>
        <strain evidence="9">Derf</strain>
        <tissue evidence="9">Whole organism</tissue>
    </source>
</reference>
<gene>
    <name evidence="9" type="ORF">DERF_007090</name>
</gene>
<dbReference type="GO" id="GO:0006508">
    <property type="term" value="P:proteolysis"/>
    <property type="evidence" value="ECO:0007669"/>
    <property type="project" value="UniProtKB-KW"/>
</dbReference>
<dbReference type="PROSITE" id="PS00139">
    <property type="entry name" value="THIOL_PROTEASE_CYS"/>
    <property type="match status" value="2"/>
</dbReference>
<dbReference type="SMART" id="SM00645">
    <property type="entry name" value="Pept_C1"/>
    <property type="match status" value="2"/>
</dbReference>
<sequence length="654" mass="73965">MINKSINIHYQLIEKNKTVTVYARPASIKTFEEFKKAFNKNYATVEEEEVARKNFLESLKYVEANKGAINHLSDLSLDEFKNRYLMSAEAFEQLKTQFDLNAETSACRINSVNVPSELDLRSLRTVTPIRMQGGCGSCWAFSGVAATESAYLAYRNTSLDLSEQELVDCASQHGCHGDTIPRGIEYIQQNGVVEERSYPYVAREQQCRRPNSQHYGISNYCQIYPPDVKQIREALTQTHTAIAVIIGIKDLRAFQHYDGRTIIQHDNGYQPNYHAVNIVGYGSTQGVDYWIVRNSWDTTWGDSGYGYFQAGNNLMMIEQYPYVVIITIGRKTISHFKPTSRVRFPTLLRTYYDDDAIHRSLLHRAFNKQYESVDQEEIARQNFLDSLKFVQTHDNAAINSFSDLSTEEFKAKLMMSDETFEQITAGVIDDDGVRGCEITQKNVPASLDLLSMGYVTSVKSQGPCGSCWAFSCIASVESAYLATKNQSLNLSVQNLMNCASTHGCHGEAPPTAFKYLQKTGVVDAKVYPYFPRRAMSLTLLRTFNTLSYQRFLSHISGNLKQILAQNHTAISVIIGIKDLSAFRHYNGNSIMREDNGSQVTYHAVNVVGYGSENGVDYWNVKNSWGQSWGQKGFFRMEMNKDLMGIADWAYVVTV</sequence>
<dbReference type="Pfam" id="PF00112">
    <property type="entry name" value="Peptidase_C1"/>
    <property type="match status" value="2"/>
</dbReference>
<evidence type="ECO:0000256" key="2">
    <source>
        <dbReference type="ARBA" id="ARBA00022670"/>
    </source>
</evidence>
<comment type="similarity">
    <text evidence="1">Belongs to the peptidase C1 family.</text>
</comment>
<keyword evidence="4" id="KW-0788">Thiol protease</keyword>
<reference evidence="9" key="2">
    <citation type="journal article" date="2022" name="Res Sq">
        <title>Comparative Genomics Reveals Insights into the Divergent Evolution of Astigmatic Mites and Household Pest Adaptations.</title>
        <authorList>
            <person name="Xiong Q."/>
            <person name="Wan A.T.-Y."/>
            <person name="Liu X.-Y."/>
            <person name="Fung C.S.-H."/>
            <person name="Xiao X."/>
            <person name="Malainual N."/>
            <person name="Hou J."/>
            <person name="Wang L."/>
            <person name="Wang M."/>
            <person name="Yang K."/>
            <person name="Cui Y."/>
            <person name="Leung E."/>
            <person name="Nong W."/>
            <person name="Shin S.-K."/>
            <person name="Au S."/>
            <person name="Jeong K.Y."/>
            <person name="Chew F.T."/>
            <person name="Hui J."/>
            <person name="Leung T.F."/>
            <person name="Tungtrongchitr A."/>
            <person name="Zhong N."/>
            <person name="Liu Z."/>
            <person name="Tsui S."/>
        </authorList>
    </citation>
    <scope>NUCLEOTIDE SEQUENCE</scope>
    <source>
        <strain evidence="9">Derf</strain>
        <tissue evidence="9">Whole organism</tissue>
    </source>
</reference>
<dbReference type="InterPro" id="IPR039417">
    <property type="entry name" value="Peptidase_C1A_papain-like"/>
</dbReference>
<evidence type="ECO:0000256" key="1">
    <source>
        <dbReference type="ARBA" id="ARBA00008455"/>
    </source>
</evidence>
<dbReference type="PRINTS" id="PR00705">
    <property type="entry name" value="PAPAIN"/>
</dbReference>
<comment type="caution">
    <text evidence="9">The sequence shown here is derived from an EMBL/GenBank/DDBJ whole genome shotgun (WGS) entry which is preliminary data.</text>
</comment>
<evidence type="ECO:0000259" key="8">
    <source>
        <dbReference type="SMART" id="SM00848"/>
    </source>
</evidence>
<proteinExistence type="inferred from homology"/>
<keyword evidence="2" id="KW-0645">Protease</keyword>
<feature type="domain" description="Peptidase C1A papain C-terminal" evidence="7">
    <location>
        <begin position="114"/>
        <end position="325"/>
    </location>
</feature>
<dbReference type="EMBL" id="ASGP02000003">
    <property type="protein sequence ID" value="KAH9516342.1"/>
    <property type="molecule type" value="Genomic_DNA"/>
</dbReference>
<keyword evidence="3" id="KW-0378">Hydrolase</keyword>
<evidence type="ECO:0000256" key="3">
    <source>
        <dbReference type="ARBA" id="ARBA00022801"/>
    </source>
</evidence>
<name>A0A922L7L8_DERFA</name>
<evidence type="ECO:0008006" key="11">
    <source>
        <dbReference type="Google" id="ProtNLM"/>
    </source>
</evidence>
<protein>
    <recommendedName>
        <fullName evidence="11">Der f 1 allergen</fullName>
    </recommendedName>
</protein>
<keyword evidence="10" id="KW-1185">Reference proteome</keyword>
<keyword evidence="5" id="KW-0865">Zymogen</keyword>
<dbReference type="CDD" id="cd02248">
    <property type="entry name" value="Peptidase_C1A"/>
    <property type="match status" value="2"/>
</dbReference>
<evidence type="ECO:0000256" key="5">
    <source>
        <dbReference type="ARBA" id="ARBA00023145"/>
    </source>
</evidence>
<evidence type="ECO:0000313" key="10">
    <source>
        <dbReference type="Proteomes" id="UP000790347"/>
    </source>
</evidence>
<evidence type="ECO:0000256" key="6">
    <source>
        <dbReference type="ARBA" id="ARBA00023157"/>
    </source>
</evidence>